<dbReference type="PRINTS" id="PR00081">
    <property type="entry name" value="GDHRDH"/>
</dbReference>
<dbReference type="GO" id="GO:0016491">
    <property type="term" value="F:oxidoreductase activity"/>
    <property type="evidence" value="ECO:0007669"/>
    <property type="project" value="UniProtKB-KW"/>
</dbReference>
<evidence type="ECO:0000313" key="4">
    <source>
        <dbReference type="EMBL" id="KFX45448.1"/>
    </source>
</evidence>
<reference evidence="4" key="2">
    <citation type="journal article" date="2014" name="PLoS Genet.">
        <title>Signature gene expression reveals novel clues to the molecular mechanisms of dimorphic transition in Penicillium marneffei.</title>
        <authorList>
            <person name="Yang E."/>
            <person name="Wang G."/>
            <person name="Cai J."/>
            <person name="Woo P.C."/>
            <person name="Lau S.K."/>
            <person name="Yuen K.-Y."/>
            <person name="Chow W.-N."/>
            <person name="Lin X."/>
        </authorList>
    </citation>
    <scope>NUCLEOTIDE SEQUENCE</scope>
    <source>
        <strain evidence="4">PM1</strain>
    </source>
</reference>
<keyword evidence="3" id="KW-0560">Oxidoreductase</keyword>
<proteinExistence type="inferred from homology"/>
<dbReference type="Pfam" id="PF23441">
    <property type="entry name" value="SDR"/>
    <property type="match status" value="1"/>
</dbReference>
<dbReference type="EMBL" id="JPOX01000023">
    <property type="protein sequence ID" value="KFX45448.1"/>
    <property type="molecule type" value="Genomic_DNA"/>
</dbReference>
<dbReference type="InterPro" id="IPR051122">
    <property type="entry name" value="SDR_DHRS6-like"/>
</dbReference>
<evidence type="ECO:0000256" key="3">
    <source>
        <dbReference type="ARBA" id="ARBA00023002"/>
    </source>
</evidence>
<organism evidence="4">
    <name type="scientific">Talaromyces marneffei PM1</name>
    <dbReference type="NCBI Taxonomy" id="1077442"/>
    <lineage>
        <taxon>Eukaryota</taxon>
        <taxon>Fungi</taxon>
        <taxon>Dikarya</taxon>
        <taxon>Ascomycota</taxon>
        <taxon>Pezizomycotina</taxon>
        <taxon>Eurotiomycetes</taxon>
        <taxon>Eurotiomycetidae</taxon>
        <taxon>Eurotiales</taxon>
        <taxon>Trichocomaceae</taxon>
        <taxon>Talaromyces</taxon>
        <taxon>Talaromyces sect. Talaromyces</taxon>
    </lineage>
</organism>
<dbReference type="Gene3D" id="3.40.50.720">
    <property type="entry name" value="NAD(P)-binding Rossmann-like Domain"/>
    <property type="match status" value="2"/>
</dbReference>
<protein>
    <submittedName>
        <fullName evidence="4">Putative L-xylulose reductase</fullName>
    </submittedName>
</protein>
<dbReference type="InterPro" id="IPR057571">
    <property type="entry name" value="SDR_PhqE-like"/>
</dbReference>
<comment type="caution">
    <text evidence="4">The sequence shown here is derived from an EMBL/GenBank/DDBJ whole genome shotgun (WGS) entry which is preliminary data.</text>
</comment>
<dbReference type="PANTHER" id="PTHR43477:SF1">
    <property type="entry name" value="DIHYDROANTICAPSIN 7-DEHYDROGENASE"/>
    <property type="match status" value="1"/>
</dbReference>
<dbReference type="AlphaFoldDB" id="A0A093XJP5"/>
<comment type="similarity">
    <text evidence="1">Belongs to the short-chain dehydrogenases/reductases (SDR) family.</text>
</comment>
<accession>A0A093XJP5</accession>
<reference key="1">
    <citation type="journal article" date="2014" name="PLoS Genet.">
        <title>Signature Gene Expression Reveals Novel Clues to the Molecular Mechanisms of Dimorphic Transition in Penicillium marneffei.</title>
        <authorList>
            <person name="Yang E."/>
            <person name="Wang G."/>
            <person name="Cai J."/>
            <person name="Woo P.C."/>
            <person name="Lau S.K."/>
            <person name="Yuen K.-Y."/>
            <person name="Chow W.-N."/>
            <person name="Lin X."/>
        </authorList>
    </citation>
    <scope>NUCLEOTIDE SEQUENCE [LARGE SCALE GENOMIC DNA]</scope>
    <source>
        <strain>PM1</strain>
    </source>
</reference>
<dbReference type="HOGENOM" id="CLU_010194_15_2_1"/>
<keyword evidence="2" id="KW-0521">NADP</keyword>
<dbReference type="InterPro" id="IPR002347">
    <property type="entry name" value="SDR_fam"/>
</dbReference>
<dbReference type="InterPro" id="IPR036291">
    <property type="entry name" value="NAD(P)-bd_dom_sf"/>
</dbReference>
<name>A0A093XJP5_TALMA</name>
<evidence type="ECO:0000256" key="2">
    <source>
        <dbReference type="ARBA" id="ARBA00022857"/>
    </source>
</evidence>
<sequence length="220" mass="24008">MRMKNKTNSFIYTQVNLIMPPISGQTLLVIGGSSGIGFGVATLALAEGMRVAIASSNPERVANAIERLKKSSSNATSINWKAPDRRYYCLLLYNGPELLDQLVFAAGNPIEHRPTSEIELEFIQSCDHVRFVAPILIGKLAPRFFKRHWKSSITFTSGKVTEKPLPLYTVFAAYAAGLGGATRNLALDLKPIRVNQVNPGAHELNAASSILDELSVQLLV</sequence>
<dbReference type="SUPFAM" id="SSF51735">
    <property type="entry name" value="NAD(P)-binding Rossmann-fold domains"/>
    <property type="match status" value="1"/>
</dbReference>
<dbReference type="PANTHER" id="PTHR43477">
    <property type="entry name" value="DIHYDROANTICAPSIN 7-DEHYDROGENASE"/>
    <property type="match status" value="1"/>
</dbReference>
<evidence type="ECO:0000256" key="1">
    <source>
        <dbReference type="ARBA" id="ARBA00006484"/>
    </source>
</evidence>
<gene>
    <name evidence="4" type="ORF">GQ26_0230920</name>
</gene>